<dbReference type="InterPro" id="IPR013216">
    <property type="entry name" value="Methyltransf_11"/>
</dbReference>
<dbReference type="AlphaFoldDB" id="A0A4U0UAL4"/>
<comment type="caution">
    <text evidence="3">The sequence shown here is derived from an EMBL/GenBank/DDBJ whole genome shotgun (WGS) entry which is preliminary data.</text>
</comment>
<gene>
    <name evidence="3" type="ORF">B0A50_01820</name>
</gene>
<feature type="compositionally biased region" description="Acidic residues" evidence="1">
    <location>
        <begin position="101"/>
        <end position="113"/>
    </location>
</feature>
<feature type="region of interest" description="Disordered" evidence="1">
    <location>
        <begin position="266"/>
        <end position="293"/>
    </location>
</feature>
<dbReference type="InterPro" id="IPR029063">
    <property type="entry name" value="SAM-dependent_MTases_sf"/>
</dbReference>
<reference evidence="3 4" key="1">
    <citation type="submission" date="2017-03" db="EMBL/GenBank/DDBJ databases">
        <title>Genomes of endolithic fungi from Antarctica.</title>
        <authorList>
            <person name="Coleine C."/>
            <person name="Masonjones S."/>
            <person name="Stajich J.E."/>
        </authorList>
    </citation>
    <scope>NUCLEOTIDE SEQUENCE [LARGE SCALE GENOMIC DNA]</scope>
    <source>
        <strain evidence="3 4">CCFEE 6315</strain>
    </source>
</reference>
<feature type="compositionally biased region" description="Polar residues" evidence="1">
    <location>
        <begin position="456"/>
        <end position="470"/>
    </location>
</feature>
<feature type="compositionally biased region" description="Basic and acidic residues" evidence="1">
    <location>
        <begin position="84"/>
        <end position="100"/>
    </location>
</feature>
<evidence type="ECO:0000259" key="2">
    <source>
        <dbReference type="Pfam" id="PF08241"/>
    </source>
</evidence>
<organism evidence="3 4">
    <name type="scientific">Salinomyces thailandicus</name>
    <dbReference type="NCBI Taxonomy" id="706561"/>
    <lineage>
        <taxon>Eukaryota</taxon>
        <taxon>Fungi</taxon>
        <taxon>Dikarya</taxon>
        <taxon>Ascomycota</taxon>
        <taxon>Pezizomycotina</taxon>
        <taxon>Dothideomycetes</taxon>
        <taxon>Dothideomycetidae</taxon>
        <taxon>Mycosphaerellales</taxon>
        <taxon>Teratosphaeriaceae</taxon>
        <taxon>Salinomyces</taxon>
    </lineage>
</organism>
<dbReference type="Proteomes" id="UP000308549">
    <property type="component" value="Unassembled WGS sequence"/>
</dbReference>
<feature type="region of interest" description="Disordered" evidence="1">
    <location>
        <begin position="452"/>
        <end position="479"/>
    </location>
</feature>
<accession>A0A4U0UAL4</accession>
<evidence type="ECO:0000313" key="3">
    <source>
        <dbReference type="EMBL" id="TKA31742.1"/>
    </source>
</evidence>
<keyword evidence="4" id="KW-1185">Reference proteome</keyword>
<dbReference type="Pfam" id="PF08241">
    <property type="entry name" value="Methyltransf_11"/>
    <property type="match status" value="1"/>
</dbReference>
<dbReference type="OrthoDB" id="10256176at2759"/>
<sequence>MSDARLPNKTYSASPGPLARSSLRNTLIEDTPQISVRRKARPQQLPERKIPNSPMSDDFPTPRANTSYAPIQPIPESPASSDTQSDRESIWSKGSSRSDFDEMYDVSESESEELPIKLSASVKRRVGGGKSRFPSIVIPSPSQWPTIEKLQSTTALSPPTQVILSPRALSQLQQRSFAVPSSSAAPSLDGSMTSEELAASSCPSTPDLAQQADDEHDWEPPVQLDPSAFNLLRAINAEDEQETVETVLQMPAEAVSEMREIVESPPLTGRLLGLDTKNLKPSNTTSADDELSALSVPSPGGLFASLDSSIRKTWSGAAPTPTTSTATSFYGVPFHQSNRPVSDLPTSTATLFYSVPWGSSAGNAVEQTVSVASPQSERGPITARKLVLSPVDMMEEVDEVDETYDATLQQSATANIDRTQLWLSAQDSYMKAICEDDEVNVDGFTDVADAVPKTPEAQSSPFASDASPSKKSVRFATPEETKMKRISPIHDGTFWEGWRYAKRSQRARDVFHHRQARAEAEHVRRTSCGKQHLEQLAGKFEITSTARPAPSRPVSTMLPNQPEDETVETIAQAEKERQALEQMQSSSWALAAQKEVNGGRLLTSPIVATFKGRSDVKILDLGGQPHCSWAWSVAHEHPDASVYTTVSSDVEAHVASLAVDGPMNHHVVAAPKPWDLPFPDATFDVVSARNLYAHLKLTCPAGATADEWDLTLRDCRRVLKCGGYLEFNLLDAELVHAESAVQALGVEFAFSLRTRGYDPSAGKSFLPRLKRAGFAEIKRAWMVLPAADVVPKWTDSGITPSSTSTITPSGGKDADYFALDTMPLVERAIGVDGEVTVYEPPVTGSTKDVRGLTGLVGARAWEQWMLKLHEEMGRSEERCLEGVAKALEEGGRGLAGWRCLVGWALKA</sequence>
<dbReference type="GO" id="GO:0008757">
    <property type="term" value="F:S-adenosylmethionine-dependent methyltransferase activity"/>
    <property type="evidence" value="ECO:0007669"/>
    <property type="project" value="InterPro"/>
</dbReference>
<feature type="region of interest" description="Disordered" evidence="1">
    <location>
        <begin position="180"/>
        <end position="217"/>
    </location>
</feature>
<name>A0A4U0UAL4_9PEZI</name>
<dbReference type="Gene3D" id="3.40.50.150">
    <property type="entry name" value="Vaccinia Virus protein VP39"/>
    <property type="match status" value="1"/>
</dbReference>
<feature type="domain" description="Methyltransferase type 11" evidence="2">
    <location>
        <begin position="675"/>
        <end position="725"/>
    </location>
</feature>
<evidence type="ECO:0000256" key="1">
    <source>
        <dbReference type="SAM" id="MobiDB-lite"/>
    </source>
</evidence>
<dbReference type="SUPFAM" id="SSF53335">
    <property type="entry name" value="S-adenosyl-L-methionine-dependent methyltransferases"/>
    <property type="match status" value="1"/>
</dbReference>
<evidence type="ECO:0000313" key="4">
    <source>
        <dbReference type="Proteomes" id="UP000308549"/>
    </source>
</evidence>
<proteinExistence type="predicted"/>
<feature type="region of interest" description="Disordered" evidence="1">
    <location>
        <begin position="1"/>
        <end position="113"/>
    </location>
</feature>
<protein>
    <recommendedName>
        <fullName evidence="2">Methyltransferase type 11 domain-containing protein</fullName>
    </recommendedName>
</protein>
<dbReference type="EMBL" id="NAJL01000007">
    <property type="protein sequence ID" value="TKA31742.1"/>
    <property type="molecule type" value="Genomic_DNA"/>
</dbReference>